<dbReference type="InterPro" id="IPR029063">
    <property type="entry name" value="SAM-dependent_MTases_sf"/>
</dbReference>
<accession>A0A3Q9IA69</accession>
<dbReference type="Pfam" id="PF08241">
    <property type="entry name" value="Methyltransf_11"/>
    <property type="match status" value="1"/>
</dbReference>
<proteinExistence type="predicted"/>
<evidence type="ECO:0000259" key="1">
    <source>
        <dbReference type="Pfam" id="PF08241"/>
    </source>
</evidence>
<evidence type="ECO:0000313" key="3">
    <source>
        <dbReference type="Proteomes" id="UP000270678"/>
    </source>
</evidence>
<dbReference type="KEGG" id="plut:EI981_18285"/>
<dbReference type="CDD" id="cd02440">
    <property type="entry name" value="AdoMet_MTases"/>
    <property type="match status" value="1"/>
</dbReference>
<dbReference type="Gene3D" id="3.40.50.150">
    <property type="entry name" value="Vaccinia Virus protein VP39"/>
    <property type="match status" value="1"/>
</dbReference>
<dbReference type="SUPFAM" id="SSF53335">
    <property type="entry name" value="S-adenosyl-L-methionine-dependent methyltransferases"/>
    <property type="match status" value="1"/>
</dbReference>
<dbReference type="Proteomes" id="UP000270678">
    <property type="component" value="Chromosome"/>
</dbReference>
<keyword evidence="2" id="KW-0489">Methyltransferase</keyword>
<reference evidence="3" key="1">
    <citation type="submission" date="2018-12" db="EMBL/GenBank/DDBJ databases">
        <title>Complete genome sequence of Paenibacillus sp. MBLB1234.</title>
        <authorList>
            <person name="Nam Y.-D."/>
            <person name="Kang J."/>
            <person name="Chung W.-H."/>
            <person name="Park Y.S."/>
        </authorList>
    </citation>
    <scope>NUCLEOTIDE SEQUENCE [LARGE SCALE GENOMIC DNA]</scope>
    <source>
        <strain evidence="3">MBLB1234</strain>
    </source>
</reference>
<name>A0A3Q9IA69_9BACL</name>
<dbReference type="RefSeq" id="WP_127000572.1">
    <property type="nucleotide sequence ID" value="NZ_CP034346.1"/>
</dbReference>
<dbReference type="InterPro" id="IPR050723">
    <property type="entry name" value="CFA/CMAS"/>
</dbReference>
<feature type="domain" description="Methyltransferase type 11" evidence="1">
    <location>
        <begin position="48"/>
        <end position="147"/>
    </location>
</feature>
<dbReference type="EMBL" id="CP034346">
    <property type="protein sequence ID" value="AZS16199.1"/>
    <property type="molecule type" value="Genomic_DNA"/>
</dbReference>
<keyword evidence="3" id="KW-1185">Reference proteome</keyword>
<keyword evidence="2" id="KW-0808">Transferase</keyword>
<dbReference type="PANTHER" id="PTHR43667:SF2">
    <property type="entry name" value="FATTY ACID C-METHYL TRANSFERASE"/>
    <property type="match status" value="1"/>
</dbReference>
<dbReference type="OrthoDB" id="9810615at2"/>
<sequence>MSEVVRGYYDEHALQEWHRLDDPYSRIEFMSTLTLLRRYLPTSGHVCDIGSGPGKYAIELLKQGYQATLFELSARELELAQIKIQEAGLHAEDYICEDARNLHVLNSSFYDAVLVLGPLYHVRNLVERHSIIQEAFRVLKPGGVAIFSYINAWGVLKAGVSEFSEAYRDIEYIYDYLQEIELDENRGFTECYFATPVEARAEVLQGGFEIVTYAGAEGFLAGMRTDVTRLYREDRTVYDNLLQAASDTCESPQYRDATEHLVIVAVKRHGD</sequence>
<evidence type="ECO:0000313" key="2">
    <source>
        <dbReference type="EMBL" id="AZS16199.1"/>
    </source>
</evidence>
<protein>
    <submittedName>
        <fullName evidence="2">Class I SAM-dependent methyltransferase</fullName>
    </submittedName>
</protein>
<dbReference type="InterPro" id="IPR013216">
    <property type="entry name" value="Methyltransf_11"/>
</dbReference>
<gene>
    <name evidence="2" type="ORF">EI981_18285</name>
</gene>
<organism evidence="2 3">
    <name type="scientific">Paenibacillus lutimineralis</name>
    <dbReference type="NCBI Taxonomy" id="2707005"/>
    <lineage>
        <taxon>Bacteria</taxon>
        <taxon>Bacillati</taxon>
        <taxon>Bacillota</taxon>
        <taxon>Bacilli</taxon>
        <taxon>Bacillales</taxon>
        <taxon>Paenibacillaceae</taxon>
        <taxon>Paenibacillus</taxon>
    </lineage>
</organism>
<dbReference type="AlphaFoldDB" id="A0A3Q9IA69"/>
<dbReference type="GO" id="GO:0032259">
    <property type="term" value="P:methylation"/>
    <property type="evidence" value="ECO:0007669"/>
    <property type="project" value="UniProtKB-KW"/>
</dbReference>
<dbReference type="GO" id="GO:0008757">
    <property type="term" value="F:S-adenosylmethionine-dependent methyltransferase activity"/>
    <property type="evidence" value="ECO:0007669"/>
    <property type="project" value="InterPro"/>
</dbReference>
<dbReference type="PANTHER" id="PTHR43667">
    <property type="entry name" value="CYCLOPROPANE-FATTY-ACYL-PHOSPHOLIPID SYNTHASE"/>
    <property type="match status" value="1"/>
</dbReference>